<name>A0AB36DJY6_MEDGN</name>
<dbReference type="AlphaFoldDB" id="A0AB36DJY6"/>
<accession>A0AB36DJY6</accession>
<proteinExistence type="predicted"/>
<organism evidence="1 2">
    <name type="scientific">Mediterraneibacter gnavus</name>
    <name type="common">Ruminococcus gnavus</name>
    <dbReference type="NCBI Taxonomy" id="33038"/>
    <lineage>
        <taxon>Bacteria</taxon>
        <taxon>Bacillati</taxon>
        <taxon>Bacillota</taxon>
        <taxon>Clostridia</taxon>
        <taxon>Lachnospirales</taxon>
        <taxon>Lachnospiraceae</taxon>
        <taxon>Mediterraneibacter</taxon>
    </lineage>
</organism>
<dbReference type="RefSeq" id="WP_145992233.1">
    <property type="nucleotide sequence ID" value="NZ_JAAIRY010000064.1"/>
</dbReference>
<dbReference type="EMBL" id="JAAIRY010000064">
    <property type="protein sequence ID" value="NSI66666.1"/>
    <property type="molecule type" value="Genomic_DNA"/>
</dbReference>
<reference evidence="1" key="2">
    <citation type="submission" date="2020-02" db="EMBL/GenBank/DDBJ databases">
        <authorList>
            <person name="Littmann E."/>
            <person name="Sorbara M."/>
        </authorList>
    </citation>
    <scope>NUCLEOTIDE SEQUENCE</scope>
    <source>
        <strain evidence="1">MSK.11.9</strain>
    </source>
</reference>
<protein>
    <submittedName>
        <fullName evidence="1">Uncharacterized protein</fullName>
    </submittedName>
</protein>
<evidence type="ECO:0000313" key="1">
    <source>
        <dbReference type="EMBL" id="NSI66666.1"/>
    </source>
</evidence>
<dbReference type="Proteomes" id="UP001296581">
    <property type="component" value="Unassembled WGS sequence"/>
</dbReference>
<reference evidence="1" key="1">
    <citation type="journal article" date="2020" name="Cell Host Microbe">
        <title>Functional and Genomic Variation between Human-Derived Isolates of Lachnospiraceae Reveals Inter- and Intra-Species Diversity.</title>
        <authorList>
            <person name="Sorbara M.T."/>
            <person name="Littmann E.R."/>
            <person name="Fontana E."/>
            <person name="Moody T.U."/>
            <person name="Kohout C.E."/>
            <person name="Gjonbalaj M."/>
            <person name="Eaton V."/>
            <person name="Seok R."/>
            <person name="Leiner I.M."/>
            <person name="Pamer E.G."/>
        </authorList>
    </citation>
    <scope>NUCLEOTIDE SEQUENCE</scope>
    <source>
        <strain evidence="1">MSK.11.9</strain>
    </source>
</reference>
<comment type="caution">
    <text evidence="1">The sequence shown here is derived from an EMBL/GenBank/DDBJ whole genome shotgun (WGS) entry which is preliminary data.</text>
</comment>
<gene>
    <name evidence="1" type="ORF">G4981_15660</name>
</gene>
<evidence type="ECO:0000313" key="2">
    <source>
        <dbReference type="Proteomes" id="UP001296581"/>
    </source>
</evidence>
<sequence>MDNVSLAGYLLMKHFKQLQIHIICEGESRFPSINVKVRDVLIYSDYDKFVNMILPNEEVKDSTLINVTQAGVVGIGAIELMKKLFRYVVEIENELKANSTECIVKSVYDSYRSKTLNLVEEATKSFKTACEYVALNATENIVEVQDTKTILCECAEQIEQDIFVLVEENGLEEIMPVLDGFMEKFCYFVDLSGVTVNN</sequence>